<evidence type="ECO:0000256" key="1">
    <source>
        <dbReference type="ARBA" id="ARBA00004240"/>
    </source>
</evidence>
<dbReference type="InterPro" id="IPR001623">
    <property type="entry name" value="DnaJ_domain"/>
</dbReference>
<feature type="repeat" description="TPR" evidence="6">
    <location>
        <begin position="493"/>
        <end position="526"/>
    </location>
</feature>
<feature type="region of interest" description="Disordered" evidence="7">
    <location>
        <begin position="138"/>
        <end position="211"/>
    </location>
</feature>
<dbReference type="SMART" id="SM00271">
    <property type="entry name" value="DnaJ"/>
    <property type="match status" value="1"/>
</dbReference>
<dbReference type="SMART" id="SM00028">
    <property type="entry name" value="TPR"/>
    <property type="match status" value="2"/>
</dbReference>
<dbReference type="InterPro" id="IPR036869">
    <property type="entry name" value="J_dom_sf"/>
</dbReference>
<dbReference type="Pfam" id="PF00226">
    <property type="entry name" value="DnaJ"/>
    <property type="match status" value="1"/>
</dbReference>
<comment type="caution">
    <text evidence="9">The sequence shown here is derived from an EMBL/GenBank/DDBJ whole genome shotgun (WGS) entry which is preliminary data.</text>
</comment>
<keyword evidence="11" id="KW-1185">Reference proteome</keyword>
<reference evidence="10 11" key="1">
    <citation type="submission" date="2016-10" db="EMBL/GenBank/DDBJ databases">
        <authorList>
            <person name="Varghese N."/>
            <person name="Submissions S."/>
        </authorList>
    </citation>
    <scope>NUCLEOTIDE SEQUENCE [LARGE SCALE GENOMIC DNA]</scope>
    <source>
        <strain evidence="10 11">DSM 16525</strain>
    </source>
</reference>
<reference evidence="9 12" key="2">
    <citation type="submission" date="2019-07" db="EMBL/GenBank/DDBJ databases">
        <title>Whole genome shotgun sequence of Myxococcus fulvus NBRC 100333.</title>
        <authorList>
            <person name="Hosoyama A."/>
            <person name="Uohara A."/>
            <person name="Ohji S."/>
            <person name="Ichikawa N."/>
        </authorList>
    </citation>
    <scope>NUCLEOTIDE SEQUENCE [LARGE SCALE GENOMIC DNA]</scope>
    <source>
        <strain evidence="9 12">NBRC 100333</strain>
    </source>
</reference>
<dbReference type="Proteomes" id="UP000321514">
    <property type="component" value="Unassembled WGS sequence"/>
</dbReference>
<evidence type="ECO:0000256" key="5">
    <source>
        <dbReference type="ARBA" id="ARBA00022824"/>
    </source>
</evidence>
<sequence>MLDVGDIIPADDVEEVSSPSSSRASNVPPLAASSQSGLPLHGESREALRSARDRAQAELLHDMEEALRRSKSQPLEPWLAEEPARSVVPPTRTKDQVPVQDESWRATQTSLTPAPEPEDLPLLEAEPEPELWAEAVPAAEPLPTPPPRAVSGPPVLTPVDPPVLTPDMDTLIEGAPEDADDDSLWASRPAPVAAPPPLRLGPTPAKNKRASEDDLWRIVSFDKDEAAETLTASFEAALQQVDAHLETLVRSDVNQANVGAEEPPVEAIVEATIEADFETFPGDNTGPTGETAWSEPSGDLDDWDFDEDDVAADPSNPDEAAKLRRQRLLRRAMENMGVLGGRGTPAAPVGTAPVTESGPAAPAAPTEPPKPDEARQAQLIEQRYADVQARKDHFYVLGVPQDAPRDQVKAAFLSLAKVFHPDRLPPTLPHLAQKITSVFEAIREAYEVLYDDARRKAYIQTLQAQQALPKAPPAPGGSTGAARPAPGRPESSPDDLYKMGEVYFRKRDFTTASEHYERAHALDPKATYLAARAWAIYMDPARKADMPKAKQMMLDAVKTDPNCDRAHYQLGVIARVEGDMDRAERHFREAVRANSKHLEANQELRLIDMRKKNPPKKGGFFR</sequence>
<name>A0A511TDB8_MYXFU</name>
<feature type="compositionally biased region" description="Acidic residues" evidence="7">
    <location>
        <begin position="298"/>
        <end position="311"/>
    </location>
</feature>
<dbReference type="Proteomes" id="UP000183760">
    <property type="component" value="Unassembled WGS sequence"/>
</dbReference>
<feature type="region of interest" description="Disordered" evidence="7">
    <location>
        <begin position="1"/>
        <end position="121"/>
    </location>
</feature>
<dbReference type="GO" id="GO:0051087">
    <property type="term" value="F:protein-folding chaperone binding"/>
    <property type="evidence" value="ECO:0007669"/>
    <property type="project" value="TreeGrafter"/>
</dbReference>
<dbReference type="GO" id="GO:0051787">
    <property type="term" value="F:misfolded protein binding"/>
    <property type="evidence" value="ECO:0007669"/>
    <property type="project" value="TreeGrafter"/>
</dbReference>
<keyword evidence="5" id="KW-0256">Endoplasmic reticulum</keyword>
<comment type="subcellular location">
    <subcellularLocation>
        <location evidence="1">Endoplasmic reticulum</location>
    </subcellularLocation>
</comment>
<dbReference type="EMBL" id="FOIB01000011">
    <property type="protein sequence ID" value="SEU36357.1"/>
    <property type="molecule type" value="Genomic_DNA"/>
</dbReference>
<feature type="compositionally biased region" description="Pro residues" evidence="7">
    <location>
        <begin position="155"/>
        <end position="164"/>
    </location>
</feature>
<dbReference type="InterPro" id="IPR019734">
    <property type="entry name" value="TPR_rpt"/>
</dbReference>
<evidence type="ECO:0000313" key="12">
    <source>
        <dbReference type="Proteomes" id="UP000321514"/>
    </source>
</evidence>
<dbReference type="EMBL" id="BJXR01000058">
    <property type="protein sequence ID" value="GEN12165.1"/>
    <property type="molecule type" value="Genomic_DNA"/>
</dbReference>
<dbReference type="PROSITE" id="PS00636">
    <property type="entry name" value="DNAJ_1"/>
    <property type="match status" value="1"/>
</dbReference>
<evidence type="ECO:0000256" key="6">
    <source>
        <dbReference type="PROSITE-ProRule" id="PRU00339"/>
    </source>
</evidence>
<protein>
    <submittedName>
        <fullName evidence="10">Tetratricopeptide repeat-containing protein</fullName>
    </submittedName>
</protein>
<gene>
    <name evidence="9" type="ORF">MFU01_72020</name>
    <name evidence="10" type="ORF">SAMN05443572_111169</name>
</gene>
<dbReference type="AlphaFoldDB" id="A0A511TDB8"/>
<dbReference type="InterPro" id="IPR018253">
    <property type="entry name" value="DnaJ_domain_CS"/>
</dbReference>
<dbReference type="InterPro" id="IPR011990">
    <property type="entry name" value="TPR-like_helical_dom_sf"/>
</dbReference>
<dbReference type="PANTHER" id="PTHR44140:SF2">
    <property type="entry name" value="LD25575P"/>
    <property type="match status" value="1"/>
</dbReference>
<feature type="compositionally biased region" description="Basic and acidic residues" evidence="7">
    <location>
        <begin position="42"/>
        <end position="68"/>
    </location>
</feature>
<feature type="region of interest" description="Disordered" evidence="7">
    <location>
        <begin position="338"/>
        <end position="373"/>
    </location>
</feature>
<evidence type="ECO:0000313" key="10">
    <source>
        <dbReference type="EMBL" id="SEU36357.1"/>
    </source>
</evidence>
<dbReference type="GO" id="GO:0034975">
    <property type="term" value="P:protein folding in endoplasmic reticulum"/>
    <property type="evidence" value="ECO:0007669"/>
    <property type="project" value="TreeGrafter"/>
</dbReference>
<dbReference type="PANTHER" id="PTHR44140">
    <property type="entry name" value="LD25575P"/>
    <property type="match status" value="1"/>
</dbReference>
<dbReference type="Gene3D" id="1.10.287.110">
    <property type="entry name" value="DnaJ domain"/>
    <property type="match status" value="1"/>
</dbReference>
<evidence type="ECO:0000256" key="3">
    <source>
        <dbReference type="ARBA" id="ARBA00022737"/>
    </source>
</evidence>
<keyword evidence="3" id="KW-0677">Repeat</keyword>
<feature type="region of interest" description="Disordered" evidence="7">
    <location>
        <begin position="278"/>
        <end position="322"/>
    </location>
</feature>
<dbReference type="PROSITE" id="PS50076">
    <property type="entry name" value="DNAJ_2"/>
    <property type="match status" value="1"/>
</dbReference>
<dbReference type="Pfam" id="PF13181">
    <property type="entry name" value="TPR_8"/>
    <property type="match status" value="1"/>
</dbReference>
<keyword evidence="2" id="KW-0732">Signal</keyword>
<dbReference type="PRINTS" id="PR00625">
    <property type="entry name" value="JDOMAIN"/>
</dbReference>
<organism evidence="9 12">
    <name type="scientific">Myxococcus fulvus</name>
    <dbReference type="NCBI Taxonomy" id="33"/>
    <lineage>
        <taxon>Bacteria</taxon>
        <taxon>Pseudomonadati</taxon>
        <taxon>Myxococcota</taxon>
        <taxon>Myxococcia</taxon>
        <taxon>Myxococcales</taxon>
        <taxon>Cystobacterineae</taxon>
        <taxon>Myxococcaceae</taxon>
        <taxon>Myxococcus</taxon>
    </lineage>
</organism>
<dbReference type="PROSITE" id="PS50005">
    <property type="entry name" value="TPR"/>
    <property type="match status" value="2"/>
</dbReference>
<dbReference type="CDD" id="cd06257">
    <property type="entry name" value="DnaJ"/>
    <property type="match status" value="1"/>
</dbReference>
<accession>A0A511TDB8</accession>
<dbReference type="SUPFAM" id="SSF48452">
    <property type="entry name" value="TPR-like"/>
    <property type="match status" value="1"/>
</dbReference>
<keyword evidence="4 6" id="KW-0802">TPR repeat</keyword>
<evidence type="ECO:0000256" key="7">
    <source>
        <dbReference type="SAM" id="MobiDB-lite"/>
    </source>
</evidence>
<dbReference type="Pfam" id="PF07719">
    <property type="entry name" value="TPR_2"/>
    <property type="match status" value="1"/>
</dbReference>
<dbReference type="RefSeq" id="WP_255316190.1">
    <property type="nucleotide sequence ID" value="NZ_BJXR01000058.1"/>
</dbReference>
<dbReference type="InterPro" id="IPR051727">
    <property type="entry name" value="DnaJ_C3_Co-chaperones"/>
</dbReference>
<evidence type="ECO:0000256" key="4">
    <source>
        <dbReference type="ARBA" id="ARBA00022803"/>
    </source>
</evidence>
<evidence type="ECO:0000313" key="11">
    <source>
        <dbReference type="Proteomes" id="UP000183760"/>
    </source>
</evidence>
<evidence type="ECO:0000256" key="2">
    <source>
        <dbReference type="ARBA" id="ARBA00022729"/>
    </source>
</evidence>
<evidence type="ECO:0000313" key="9">
    <source>
        <dbReference type="EMBL" id="GEN12165.1"/>
    </source>
</evidence>
<feature type="compositionally biased region" description="Low complexity" evidence="7">
    <location>
        <begin position="480"/>
        <end position="490"/>
    </location>
</feature>
<proteinExistence type="predicted"/>
<evidence type="ECO:0000259" key="8">
    <source>
        <dbReference type="PROSITE" id="PS50076"/>
    </source>
</evidence>
<dbReference type="InterPro" id="IPR013105">
    <property type="entry name" value="TPR_2"/>
</dbReference>
<dbReference type="Gene3D" id="1.25.40.10">
    <property type="entry name" value="Tetratricopeptide repeat domain"/>
    <property type="match status" value="1"/>
</dbReference>
<feature type="region of interest" description="Disordered" evidence="7">
    <location>
        <begin position="466"/>
        <end position="496"/>
    </location>
</feature>
<dbReference type="SUPFAM" id="SSF46565">
    <property type="entry name" value="Chaperone J-domain"/>
    <property type="match status" value="1"/>
</dbReference>
<feature type="domain" description="J" evidence="8">
    <location>
        <begin position="392"/>
        <end position="462"/>
    </location>
</feature>
<feature type="repeat" description="TPR" evidence="6">
    <location>
        <begin position="564"/>
        <end position="597"/>
    </location>
</feature>
<feature type="compositionally biased region" description="Low complexity" evidence="7">
    <location>
        <begin position="16"/>
        <end position="29"/>
    </location>
</feature>